<feature type="transmembrane region" description="Helical" evidence="2">
    <location>
        <begin position="114"/>
        <end position="133"/>
    </location>
</feature>
<dbReference type="AlphaFoldDB" id="A0A9P0A6I9"/>
<feature type="compositionally biased region" description="Polar residues" evidence="1">
    <location>
        <begin position="438"/>
        <end position="448"/>
    </location>
</feature>
<protein>
    <submittedName>
        <fullName evidence="3">Uncharacterized protein</fullName>
    </submittedName>
</protein>
<keyword evidence="2" id="KW-1133">Transmembrane helix</keyword>
<feature type="transmembrane region" description="Helical" evidence="2">
    <location>
        <begin position="145"/>
        <end position="165"/>
    </location>
</feature>
<dbReference type="GO" id="GO:0015171">
    <property type="term" value="F:amino acid transmembrane transporter activity"/>
    <property type="evidence" value="ECO:0007669"/>
    <property type="project" value="TreeGrafter"/>
</dbReference>
<keyword evidence="2" id="KW-0812">Transmembrane</keyword>
<keyword evidence="2" id="KW-0472">Membrane</keyword>
<gene>
    <name evidence="3" type="ORF">BEMITA_LOCUS4376</name>
</gene>
<accession>A0A9P0A6I9</accession>
<name>A0A9P0A6I9_BEMTA</name>
<feature type="compositionally biased region" description="Basic and acidic residues" evidence="1">
    <location>
        <begin position="401"/>
        <end position="411"/>
    </location>
</feature>
<proteinExistence type="predicted"/>
<dbReference type="EMBL" id="OU963863">
    <property type="protein sequence ID" value="CAH0385119.1"/>
    <property type="molecule type" value="Genomic_DNA"/>
</dbReference>
<feature type="transmembrane region" description="Helical" evidence="2">
    <location>
        <begin position="314"/>
        <end position="337"/>
    </location>
</feature>
<evidence type="ECO:0000313" key="4">
    <source>
        <dbReference type="Proteomes" id="UP001152759"/>
    </source>
</evidence>
<evidence type="ECO:0000313" key="3">
    <source>
        <dbReference type="EMBL" id="CAH0385119.1"/>
    </source>
</evidence>
<feature type="region of interest" description="Disordered" evidence="1">
    <location>
        <begin position="380"/>
        <end position="493"/>
    </location>
</feature>
<dbReference type="PANTHER" id="PTHR43243:SF98">
    <property type="entry name" value="TORN AND DIMINISHED RHABDOMERES, ISOFORM D"/>
    <property type="match status" value="1"/>
</dbReference>
<dbReference type="Gene3D" id="1.20.1740.10">
    <property type="entry name" value="Amino acid/polyamine transporter I"/>
    <property type="match status" value="1"/>
</dbReference>
<evidence type="ECO:0000256" key="2">
    <source>
        <dbReference type="SAM" id="Phobius"/>
    </source>
</evidence>
<feature type="transmembrane region" description="Helical" evidence="2">
    <location>
        <begin position="260"/>
        <end position="278"/>
    </location>
</feature>
<dbReference type="PANTHER" id="PTHR43243">
    <property type="entry name" value="INNER MEMBRANE TRANSPORTER YGJI-RELATED"/>
    <property type="match status" value="1"/>
</dbReference>
<sequence>MSSGSGVRRYSSMWLELTSRLTPCYALGTAIVCGHVAAQHSSPIAIVALPISAHACLIACMNTPKKPHQLNYWLELLHRVASLSLVAQALGTTMSYMRSDVWIGKILNTNLPLVYPPSALATLSLAMLSLLYSLGLERSSIMRLLMVKCVILLTVCLAFTAVLVPDVTNYKNNIPNHAAHDWSEVVRVGAMLVCSLISTGRVASHVDTIEGRSSVHAGAILLAIVSYTLICMSFSMLINIDLISTDDVAVVKIFEIRGDQGLFLVVYSLAVSILTLTFSELMSPAVHNVVGISSQNYMLPVVLAKEASFTSTHVYAIFFVGCLSAILCLICSMQVLICLVSGTYLLNHVVCVIASLWRRYQPSISISSNYCNGREAEYRPLRTEGDPAPGNSVASPPGSRTELRGFPREEPGSPGEDQDQHQLISIHADSATDGDSRGSVTSLGSQTRFLRAGPASGLPPPRQQRLRPQLRDGHRRRRRPVQRDPPDRVCNQF</sequence>
<feature type="transmembrane region" description="Helical" evidence="2">
    <location>
        <begin position="343"/>
        <end position="360"/>
    </location>
</feature>
<keyword evidence="4" id="KW-1185">Reference proteome</keyword>
<feature type="transmembrane region" description="Helical" evidence="2">
    <location>
        <begin position="215"/>
        <end position="240"/>
    </location>
</feature>
<organism evidence="3 4">
    <name type="scientific">Bemisia tabaci</name>
    <name type="common">Sweetpotato whitefly</name>
    <name type="synonym">Aleurodes tabaci</name>
    <dbReference type="NCBI Taxonomy" id="7038"/>
    <lineage>
        <taxon>Eukaryota</taxon>
        <taxon>Metazoa</taxon>
        <taxon>Ecdysozoa</taxon>
        <taxon>Arthropoda</taxon>
        <taxon>Hexapoda</taxon>
        <taxon>Insecta</taxon>
        <taxon>Pterygota</taxon>
        <taxon>Neoptera</taxon>
        <taxon>Paraneoptera</taxon>
        <taxon>Hemiptera</taxon>
        <taxon>Sternorrhyncha</taxon>
        <taxon>Aleyrodoidea</taxon>
        <taxon>Aleyrodidae</taxon>
        <taxon>Aleyrodinae</taxon>
        <taxon>Bemisia</taxon>
    </lineage>
</organism>
<evidence type="ECO:0000256" key="1">
    <source>
        <dbReference type="SAM" id="MobiDB-lite"/>
    </source>
</evidence>
<reference evidence="3" key="1">
    <citation type="submission" date="2021-12" db="EMBL/GenBank/DDBJ databases">
        <authorList>
            <person name="King R."/>
        </authorList>
    </citation>
    <scope>NUCLEOTIDE SEQUENCE</scope>
</reference>
<dbReference type="GO" id="GO:0005886">
    <property type="term" value="C:plasma membrane"/>
    <property type="evidence" value="ECO:0007669"/>
    <property type="project" value="TreeGrafter"/>
</dbReference>
<dbReference type="Proteomes" id="UP001152759">
    <property type="component" value="Chromosome 2"/>
</dbReference>
<feature type="transmembrane region" description="Helical" evidence="2">
    <location>
        <begin position="76"/>
        <end position="94"/>
    </location>
</feature>